<comment type="caution">
    <text evidence="2">The sequence shown here is derived from an EMBL/GenBank/DDBJ whole genome shotgun (WGS) entry which is preliminary data.</text>
</comment>
<dbReference type="AlphaFoldDB" id="A0A8T2AUY0"/>
<dbReference type="Pfam" id="PF07734">
    <property type="entry name" value="FBA_1"/>
    <property type="match status" value="1"/>
</dbReference>
<dbReference type="InterPro" id="IPR001810">
    <property type="entry name" value="F-box_dom"/>
</dbReference>
<dbReference type="PROSITE" id="PS50181">
    <property type="entry name" value="FBOX"/>
    <property type="match status" value="1"/>
</dbReference>
<dbReference type="NCBIfam" id="TIGR01640">
    <property type="entry name" value="F_box_assoc_1"/>
    <property type="match status" value="1"/>
</dbReference>
<feature type="non-terminal residue" evidence="2">
    <location>
        <position position="1"/>
    </location>
</feature>
<dbReference type="EMBL" id="JAEFBK010000008">
    <property type="protein sequence ID" value="KAG7578041.1"/>
    <property type="molecule type" value="Genomic_DNA"/>
</dbReference>
<dbReference type="PANTHER" id="PTHR31672:SF13">
    <property type="entry name" value="F-BOX PROTEIN CPR30-LIKE"/>
    <property type="match status" value="1"/>
</dbReference>
<accession>A0A8T2AUY0</accession>
<feature type="domain" description="F-box" evidence="1">
    <location>
        <begin position="1"/>
        <end position="46"/>
    </location>
</feature>
<evidence type="ECO:0000259" key="1">
    <source>
        <dbReference type="PROSITE" id="PS50181"/>
    </source>
</evidence>
<dbReference type="CDD" id="cd22157">
    <property type="entry name" value="F-box_AtFBW1-like"/>
    <property type="match status" value="1"/>
</dbReference>
<dbReference type="PANTHER" id="PTHR31672">
    <property type="entry name" value="BNACNNG10540D PROTEIN"/>
    <property type="match status" value="1"/>
</dbReference>
<dbReference type="InterPro" id="IPR017451">
    <property type="entry name" value="F-box-assoc_interact_dom"/>
</dbReference>
<dbReference type="SMART" id="SM00256">
    <property type="entry name" value="FBOX"/>
    <property type="match status" value="1"/>
</dbReference>
<dbReference type="InterPro" id="IPR050796">
    <property type="entry name" value="SCF_F-box_component"/>
</dbReference>
<dbReference type="Pfam" id="PF00646">
    <property type="entry name" value="F-box"/>
    <property type="match status" value="1"/>
</dbReference>
<organism evidence="2 3">
    <name type="scientific">Arabidopsis thaliana x Arabidopsis arenosa</name>
    <dbReference type="NCBI Taxonomy" id="1240361"/>
    <lineage>
        <taxon>Eukaryota</taxon>
        <taxon>Viridiplantae</taxon>
        <taxon>Streptophyta</taxon>
        <taxon>Embryophyta</taxon>
        <taxon>Tracheophyta</taxon>
        <taxon>Spermatophyta</taxon>
        <taxon>Magnoliopsida</taxon>
        <taxon>eudicotyledons</taxon>
        <taxon>Gunneridae</taxon>
        <taxon>Pentapetalae</taxon>
        <taxon>rosids</taxon>
        <taxon>malvids</taxon>
        <taxon>Brassicales</taxon>
        <taxon>Brassicaceae</taxon>
        <taxon>Camelineae</taxon>
        <taxon>Arabidopsis</taxon>
    </lineage>
</organism>
<gene>
    <name evidence="2" type="ORF">ISN45_Aa03g022680</name>
</gene>
<dbReference type="InterPro" id="IPR006527">
    <property type="entry name" value="F-box-assoc_dom_typ1"/>
</dbReference>
<reference evidence="2 3" key="1">
    <citation type="submission" date="2020-12" db="EMBL/GenBank/DDBJ databases">
        <title>Concerted genomic and epigenomic changes stabilize Arabidopsis allopolyploids.</title>
        <authorList>
            <person name="Chen Z."/>
        </authorList>
    </citation>
    <scope>NUCLEOTIDE SEQUENCE [LARGE SCALE GENOMIC DNA]</scope>
    <source>
        <strain evidence="2">Allo738</strain>
        <tissue evidence="2">Leaf</tissue>
    </source>
</reference>
<dbReference type="Proteomes" id="UP000694240">
    <property type="component" value="Chromosome 8"/>
</dbReference>
<evidence type="ECO:0000313" key="3">
    <source>
        <dbReference type="Proteomes" id="UP000694240"/>
    </source>
</evidence>
<proteinExistence type="predicted"/>
<protein>
    <submittedName>
        <fullName evidence="2">F-box-like domain superfamily</fullName>
    </submittedName>
</protein>
<evidence type="ECO:0000313" key="2">
    <source>
        <dbReference type="EMBL" id="KAG7578041.1"/>
    </source>
</evidence>
<name>A0A8T2AUY0_9BRAS</name>
<keyword evidence="3" id="KW-1185">Reference proteome</keyword>
<sequence length="374" mass="43591">MMMSNLPKDLVEEILSRVPFKYLRAIRSTCKNWNDISKTRSFANKHIDKAAVSGEKEFLMITQFNVFWVGINLHRSQNNNVDLSIELKAKLVSRDKTDDLFQKSQVIHCNCVFLCAREKMLVVLNPYWGKTKWIMPRPPFGCSDRYALGYDKSSGNHKILRLFGVNQKNLDVYDLSSSSWMVPDDVTLERDIYMQQGVSLKGDTYWYAKDEDSTDGYLLCFDFTRERFGPCLPLPLPLNEGYTLYKGYATLSVVKEEKLAVLLQRWDTTVIWVTNKIEPDAVSWSIFLKLDMEPKIYQYQNFFIDEEKKVAVVFDKDKDKSTWPPWMIKTIYNRAYIAGENGYFRSVDLLKSPNTQTTWPPCVLLCSKFYESQV</sequence>